<dbReference type="GeneID" id="113421863"/>
<evidence type="ECO:0000256" key="1">
    <source>
        <dbReference type="SAM" id="MobiDB-lite"/>
    </source>
</evidence>
<dbReference type="Proteomes" id="UP000504612">
    <property type="component" value="Unplaced"/>
</dbReference>
<gene>
    <name evidence="3" type="primary">CUNH1orf115</name>
</gene>
<dbReference type="CTD" id="121815218"/>
<name>A0A6J1V4S0_9SAUR</name>
<proteinExistence type="predicted"/>
<evidence type="ECO:0000313" key="3">
    <source>
        <dbReference type="RefSeq" id="XP_026538272.1"/>
    </source>
</evidence>
<organism evidence="2 3">
    <name type="scientific">Notechis scutatus</name>
    <name type="common">mainland tiger snake</name>
    <dbReference type="NCBI Taxonomy" id="8663"/>
    <lineage>
        <taxon>Eukaryota</taxon>
        <taxon>Metazoa</taxon>
        <taxon>Chordata</taxon>
        <taxon>Craniata</taxon>
        <taxon>Vertebrata</taxon>
        <taxon>Euteleostomi</taxon>
        <taxon>Lepidosauria</taxon>
        <taxon>Squamata</taxon>
        <taxon>Bifurcata</taxon>
        <taxon>Unidentata</taxon>
        <taxon>Episquamata</taxon>
        <taxon>Toxicofera</taxon>
        <taxon>Serpentes</taxon>
        <taxon>Colubroidea</taxon>
        <taxon>Elapidae</taxon>
        <taxon>Hydrophiinae</taxon>
        <taxon>Notechis</taxon>
    </lineage>
</organism>
<protein>
    <submittedName>
        <fullName evidence="3">Uncharacterized protein C1orf115 homolog</fullName>
    </submittedName>
</protein>
<dbReference type="AlphaFoldDB" id="A0A6J1V4S0"/>
<dbReference type="PANTHER" id="PTHR14680:SF1">
    <property type="entry name" value="REQUIRED FOR DRUG-INDUCED DEATH PROTEIN 1"/>
    <property type="match status" value="1"/>
</dbReference>
<dbReference type="PANTHER" id="PTHR14680">
    <property type="entry name" value="SI:DKEY-126G1.9-RELATED"/>
    <property type="match status" value="1"/>
</dbReference>
<dbReference type="KEGG" id="nss:113421863"/>
<evidence type="ECO:0000313" key="2">
    <source>
        <dbReference type="Proteomes" id="UP000504612"/>
    </source>
</evidence>
<sequence length="140" mass="15406">MPVAGSLRAKFRRRRNPAEDKVSILAEEERREVETPTAAEGQPEEEELSGCASKTVAFAALPDNYQPLAWDGEQPPPPPPPLRKTERASKARKRRLKKYGKNVGKVLQKGCSYLILGLQGLARAYTSPFGLAVSMSTSVR</sequence>
<feature type="region of interest" description="Disordered" evidence="1">
    <location>
        <begin position="1"/>
        <end position="49"/>
    </location>
</feature>
<accession>A0A6J1V4S0</accession>
<feature type="compositionally biased region" description="Basic and acidic residues" evidence="1">
    <location>
        <begin position="16"/>
        <end position="34"/>
    </location>
</feature>
<keyword evidence="2" id="KW-1185">Reference proteome</keyword>
<reference evidence="3" key="1">
    <citation type="submission" date="2025-08" db="UniProtKB">
        <authorList>
            <consortium name="RefSeq"/>
        </authorList>
    </citation>
    <scope>IDENTIFICATION</scope>
</reference>
<feature type="region of interest" description="Disordered" evidence="1">
    <location>
        <begin position="66"/>
        <end position="94"/>
    </location>
</feature>
<dbReference type="Pfam" id="PF15828">
    <property type="entry name" value="RDD1"/>
    <property type="match status" value="1"/>
</dbReference>
<dbReference type="RefSeq" id="XP_026538272.1">
    <property type="nucleotide sequence ID" value="XM_026682487.1"/>
</dbReference>
<dbReference type="InterPro" id="IPR031667">
    <property type="entry name" value="RDD1"/>
</dbReference>